<proteinExistence type="predicted"/>
<keyword evidence="1" id="KW-1133">Transmembrane helix</keyword>
<gene>
    <name evidence="2" type="ORF">HMPREF1016_02232</name>
</gene>
<dbReference type="RefSeq" id="WP_004294294.1">
    <property type="nucleotide sequence ID" value="NZ_AKBX01000004.1"/>
</dbReference>
<keyword evidence="1" id="KW-0812">Transmembrane</keyword>
<dbReference type="EMBL" id="ACWG01000028">
    <property type="protein sequence ID" value="EFV29525.1"/>
    <property type="molecule type" value="Genomic_DNA"/>
</dbReference>
<feature type="transmembrane region" description="Helical" evidence="1">
    <location>
        <begin position="12"/>
        <end position="29"/>
    </location>
</feature>
<protein>
    <submittedName>
        <fullName evidence="2">Uncharacterized protein</fullName>
    </submittedName>
</protein>
<evidence type="ECO:0000313" key="3">
    <source>
        <dbReference type="Proteomes" id="UP000003246"/>
    </source>
</evidence>
<comment type="caution">
    <text evidence="2">The sequence shown here is derived from an EMBL/GenBank/DDBJ whole genome shotgun (WGS) entry which is preliminary data.</text>
</comment>
<accession>E5WZX6</accession>
<organism evidence="2 3">
    <name type="scientific">Bacteroides eggerthii 1_2_48FAA</name>
    <dbReference type="NCBI Taxonomy" id="665953"/>
    <lineage>
        <taxon>Bacteria</taxon>
        <taxon>Pseudomonadati</taxon>
        <taxon>Bacteroidota</taxon>
        <taxon>Bacteroidia</taxon>
        <taxon>Bacteroidales</taxon>
        <taxon>Bacteroidaceae</taxon>
        <taxon>Bacteroides</taxon>
    </lineage>
</organism>
<evidence type="ECO:0000313" key="2">
    <source>
        <dbReference type="EMBL" id="EFV29525.1"/>
    </source>
</evidence>
<name>E5WZX6_9BACE</name>
<dbReference type="Proteomes" id="UP000003246">
    <property type="component" value="Unassembled WGS sequence"/>
</dbReference>
<sequence length="126" mass="15105">MFGEVKKSAMGKWSIVLSIITLLYFYYILRSAIIFHSPNEYEYLGKVVCTYSGEQDKLYVKNYTAIYRIPYTYNWSENDEIAIFMKNYGNVLKKEDVVFWRLDIFLDDQGQYKSHSIRKFLGLYPW</sequence>
<evidence type="ECO:0000256" key="1">
    <source>
        <dbReference type="SAM" id="Phobius"/>
    </source>
</evidence>
<dbReference type="AlphaFoldDB" id="E5WZX6"/>
<reference evidence="2 3" key="1">
    <citation type="submission" date="2010-10" db="EMBL/GenBank/DDBJ databases">
        <title>The Genome Sequence of Bacteroides eggerthii strain 1_2_48FAA.</title>
        <authorList>
            <consortium name="The Broad Institute Genome Sequencing Platform"/>
            <person name="Ward D."/>
            <person name="Earl A."/>
            <person name="Feldgarden M."/>
            <person name="Young S.K."/>
            <person name="Gargeya S."/>
            <person name="Zeng Q."/>
            <person name="Alvarado L."/>
            <person name="Berlin A."/>
            <person name="Bochicchio J."/>
            <person name="Chapman S.B."/>
            <person name="Chen Z."/>
            <person name="Freedman E."/>
            <person name="Gellesch M."/>
            <person name="Goldberg J."/>
            <person name="Griggs A."/>
            <person name="Gujja S."/>
            <person name="Heilman E."/>
            <person name="Heiman D."/>
            <person name="Howarth C."/>
            <person name="Mehta T."/>
            <person name="Neiman D."/>
            <person name="Pearson M."/>
            <person name="Roberts A."/>
            <person name="Saif S."/>
            <person name="Shea T."/>
            <person name="Shenoy N."/>
            <person name="Sisk P."/>
            <person name="Stolte C."/>
            <person name="Sykes S."/>
            <person name="White J."/>
            <person name="Yandava C."/>
            <person name="Allen-Vercoe E."/>
            <person name="Ambrose C."/>
            <person name="Strauss J."/>
            <person name="Daigneault M."/>
            <person name="Haas B."/>
            <person name="Nusbaum C."/>
            <person name="Birren B."/>
        </authorList>
    </citation>
    <scope>NUCLEOTIDE SEQUENCE [LARGE SCALE GENOMIC DNA]</scope>
    <source>
        <strain evidence="2 3">1_2_48FAA</strain>
    </source>
</reference>
<dbReference type="HOGENOM" id="CLU_155062_0_0_10"/>
<keyword evidence="1" id="KW-0472">Membrane</keyword>